<name>M7S5X4_EUTLA</name>
<dbReference type="GO" id="GO:0005737">
    <property type="term" value="C:cytoplasm"/>
    <property type="evidence" value="ECO:0007669"/>
    <property type="project" value="TreeGrafter"/>
</dbReference>
<dbReference type="InterPro" id="IPR027267">
    <property type="entry name" value="AH/BAR_dom_sf"/>
</dbReference>
<evidence type="ECO:0000313" key="3">
    <source>
        <dbReference type="EMBL" id="EMR61474.1"/>
    </source>
</evidence>
<proteinExistence type="predicted"/>
<feature type="compositionally biased region" description="Basic and acidic residues" evidence="1">
    <location>
        <begin position="383"/>
        <end position="392"/>
    </location>
</feature>
<feature type="compositionally biased region" description="Polar residues" evidence="1">
    <location>
        <begin position="470"/>
        <end position="488"/>
    </location>
</feature>
<feature type="compositionally biased region" description="Basic and acidic residues" evidence="1">
    <location>
        <begin position="54"/>
        <end position="126"/>
    </location>
</feature>
<gene>
    <name evidence="3" type="ORF">UCREL1_11594</name>
</gene>
<dbReference type="STRING" id="1287681.M7S5X4"/>
<dbReference type="CDD" id="cd00160">
    <property type="entry name" value="RhoGEF"/>
    <property type="match status" value="1"/>
</dbReference>
<feature type="region of interest" description="Disordered" evidence="1">
    <location>
        <begin position="739"/>
        <end position="771"/>
    </location>
</feature>
<keyword evidence="4" id="KW-1185">Reference proteome</keyword>
<dbReference type="eggNOG" id="KOG3519">
    <property type="taxonomic scope" value="Eukaryota"/>
</dbReference>
<dbReference type="SUPFAM" id="SSF48065">
    <property type="entry name" value="DBL homology domain (DH-domain)"/>
    <property type="match status" value="1"/>
</dbReference>
<feature type="region of interest" description="Disordered" evidence="1">
    <location>
        <begin position="465"/>
        <end position="509"/>
    </location>
</feature>
<accession>M7S5X4</accession>
<dbReference type="PANTHER" id="PTHR22834">
    <property type="entry name" value="NUCLEAR FUSION PROTEIN FUS2"/>
    <property type="match status" value="1"/>
</dbReference>
<dbReference type="Gene3D" id="1.20.900.10">
    <property type="entry name" value="Dbl homology (DH) domain"/>
    <property type="match status" value="1"/>
</dbReference>
<dbReference type="PROSITE" id="PS50010">
    <property type="entry name" value="DH_2"/>
    <property type="match status" value="1"/>
</dbReference>
<feature type="compositionally biased region" description="Polar residues" evidence="1">
    <location>
        <begin position="129"/>
        <end position="144"/>
    </location>
</feature>
<dbReference type="HOGENOM" id="CLU_001112_0_0_1"/>
<dbReference type="InterPro" id="IPR035899">
    <property type="entry name" value="DBL_dom_sf"/>
</dbReference>
<dbReference type="SUPFAM" id="SSF103657">
    <property type="entry name" value="BAR/IMD domain-like"/>
    <property type="match status" value="1"/>
</dbReference>
<dbReference type="OrthoDB" id="10256089at2759"/>
<dbReference type="GO" id="GO:0005085">
    <property type="term" value="F:guanyl-nucleotide exchange factor activity"/>
    <property type="evidence" value="ECO:0007669"/>
    <property type="project" value="InterPro"/>
</dbReference>
<dbReference type="Gene3D" id="1.20.1270.60">
    <property type="entry name" value="Arfaptin homology (AH) domain/BAR domain"/>
    <property type="match status" value="1"/>
</dbReference>
<dbReference type="Proteomes" id="UP000012174">
    <property type="component" value="Unassembled WGS sequence"/>
</dbReference>
<feature type="compositionally biased region" description="Basic and acidic residues" evidence="1">
    <location>
        <begin position="23"/>
        <end position="47"/>
    </location>
</feature>
<feature type="region of interest" description="Disordered" evidence="1">
    <location>
        <begin position="268"/>
        <end position="319"/>
    </location>
</feature>
<feature type="region of interest" description="Disordered" evidence="1">
    <location>
        <begin position="383"/>
        <end position="424"/>
    </location>
</feature>
<dbReference type="AlphaFoldDB" id="M7S5X4"/>
<organism evidence="3 4">
    <name type="scientific">Eutypa lata (strain UCR-EL1)</name>
    <name type="common">Grapevine dieback disease fungus</name>
    <name type="synonym">Eutypa armeniacae</name>
    <dbReference type="NCBI Taxonomy" id="1287681"/>
    <lineage>
        <taxon>Eukaryota</taxon>
        <taxon>Fungi</taxon>
        <taxon>Dikarya</taxon>
        <taxon>Ascomycota</taxon>
        <taxon>Pezizomycotina</taxon>
        <taxon>Sordariomycetes</taxon>
        <taxon>Xylariomycetidae</taxon>
        <taxon>Xylariales</taxon>
        <taxon>Diatrypaceae</taxon>
        <taxon>Eutypa</taxon>
    </lineage>
</organism>
<feature type="compositionally biased region" description="Polar residues" evidence="1">
    <location>
        <begin position="605"/>
        <end position="617"/>
    </location>
</feature>
<protein>
    <submittedName>
        <fullName evidence="3">Putative rho guanyl nucleotide exchange protein</fullName>
    </submittedName>
</protein>
<feature type="region of interest" description="Disordered" evidence="1">
    <location>
        <begin position="541"/>
        <end position="656"/>
    </location>
</feature>
<dbReference type="SMART" id="SM00325">
    <property type="entry name" value="RhoGEF"/>
    <property type="match status" value="1"/>
</dbReference>
<evidence type="ECO:0000259" key="2">
    <source>
        <dbReference type="PROSITE" id="PS50010"/>
    </source>
</evidence>
<reference evidence="4" key="1">
    <citation type="journal article" date="2013" name="Genome Announc.">
        <title>Draft genome sequence of the grapevine dieback fungus Eutypa lata UCR-EL1.</title>
        <authorList>
            <person name="Blanco-Ulate B."/>
            <person name="Rolshausen P.E."/>
            <person name="Cantu D."/>
        </authorList>
    </citation>
    <scope>NUCLEOTIDE SEQUENCE [LARGE SCALE GENOMIC DNA]</scope>
    <source>
        <strain evidence="4">UCR-EL1</strain>
    </source>
</reference>
<dbReference type="Pfam" id="PF00621">
    <property type="entry name" value="RhoGEF"/>
    <property type="match status" value="1"/>
</dbReference>
<feature type="domain" description="DH" evidence="2">
    <location>
        <begin position="662"/>
        <end position="884"/>
    </location>
</feature>
<dbReference type="KEGG" id="ela:UCREL1_11594"/>
<evidence type="ECO:0000256" key="1">
    <source>
        <dbReference type="SAM" id="MobiDB-lite"/>
    </source>
</evidence>
<sequence>MGPIDFESRREQIKLSYTKSIRETEARAAVRKAEEERRKKAEAEARAAKAAARAAEREREEQERIEKEKLEREAKERERLEEERLERERSEMERLEEERLEQERRAGESEETLVKDDSRAVDRAETPETPETSIVEQPILTITTSVAPSRQMDILRRESSKIHNSPTLGIPGSFPDLAAAEDEAPPSAVSNTTEFDIEPQTEPPVPEIPVQAEFEVVDRANENQQSTYTEAEYRSPFDEELFNDDDMSIKISLDAPPEIDALYINSAAIEAGSNTNPTDSRGQDDDEYEPKPLESPPTRTTVTIIGRNSDFQPRDPERNEAAIATDFLHAEGQEDTDLQSEHSDAQLKLSYNADAFLNGDQNDELTRPDDYFIGPSVQDSVARMRDSTREPSEFGNDVATTEHDSPPAAYFDARTTSDMPQSLTIPRTTDVKNRISQTTVWTDYSIDSQNAYSLYGAHERNLQHRDSSFRESTSVSELGSRSQSVQYNRDSREYPSSPEISPRGTYQDLDLSFDKDHQLPEIDTGDSFGIEYITRKNSAAVSSIPDLPDHAPPPPPDVASFPDATSSAAPSEYFDDTRPSSYMRTSKDDRSVFSMDPSLRESEDFAQSESAPQSLYQTLPDFSEGLPGRSAYPDSRQSLAESADKPEEDPTLSPQERKRLFTRLETIKELVDTEAFFIRDMNIVEEIYKGTAEACPQLDDTTIKLIFRNTDQIIAFHSSFLSELKEGVSSVYTPKIHRNIPRDTSTLADGSPQSAGSKPSSSQLSDEDDRHTSLGPIFIRNIEKMKAVHEAFLKNSDHAAKRLIQIQEDPTVKVWLNECNEVARDLTKAWNLDSLLIKPMQRITKYPNLIIQLLHETPQDHPDRPQLESAKGSLENAIVDINKTKKNFELVGQIVGRKRKESDVKAGFARAFGKRVDKLQTASNRPPEDPEYLKLHEKFGDDYLRLQVVLRDVEYYTRQVTGYVHEFLQYLSSMELVMRLQPSPHPELESKWVRFNVSMRDVEKVALEQHLSQVRKQVIEPFEQVIKSYGNPSLAMKKRSKRRLDYEKYIQLQKNGKKVDKQLAELVEHYEALNEALKKELPKLSSLTEKIGNICLGNFVNIQAQWFSIWKEKVKVVLEDQQIPEITDIINTFQRDYKFQEEQINSIGIVNPASWGRPSQSASTEDSAHRLRLRPTDLSTRDRGLTIFDVIAEKGELWLAKNQDDPKNLVGWLWSKHFAKLADD</sequence>
<feature type="region of interest" description="Disordered" evidence="1">
    <location>
        <begin position="158"/>
        <end position="207"/>
    </location>
</feature>
<dbReference type="GO" id="GO:0031991">
    <property type="term" value="P:regulation of actomyosin contractile ring contraction"/>
    <property type="evidence" value="ECO:0007669"/>
    <property type="project" value="TreeGrafter"/>
</dbReference>
<dbReference type="GO" id="GO:0032955">
    <property type="term" value="P:regulation of division septum assembly"/>
    <property type="evidence" value="ECO:0007669"/>
    <property type="project" value="TreeGrafter"/>
</dbReference>
<dbReference type="InterPro" id="IPR051492">
    <property type="entry name" value="Dynamin-Rho_GEF"/>
</dbReference>
<feature type="region of interest" description="Disordered" evidence="1">
    <location>
        <begin position="23"/>
        <end position="144"/>
    </location>
</feature>
<dbReference type="EMBL" id="KB707612">
    <property type="protein sequence ID" value="EMR61474.1"/>
    <property type="molecule type" value="Genomic_DNA"/>
</dbReference>
<dbReference type="CDD" id="cd07589">
    <property type="entry name" value="BAR_DNMBP"/>
    <property type="match status" value="1"/>
</dbReference>
<evidence type="ECO:0000313" key="4">
    <source>
        <dbReference type="Proteomes" id="UP000012174"/>
    </source>
</evidence>
<feature type="compositionally biased region" description="Polar residues" evidence="1">
    <location>
        <begin position="414"/>
        <end position="424"/>
    </location>
</feature>
<dbReference type="PANTHER" id="PTHR22834:SF20">
    <property type="entry name" value="SH3 DOMAIN-CONTAINING PROTEIN"/>
    <property type="match status" value="1"/>
</dbReference>
<feature type="compositionally biased region" description="Low complexity" evidence="1">
    <location>
        <begin position="750"/>
        <end position="764"/>
    </location>
</feature>
<dbReference type="InterPro" id="IPR000219">
    <property type="entry name" value="DH_dom"/>
</dbReference>